<feature type="transmembrane region" description="Helical" evidence="1">
    <location>
        <begin position="209"/>
        <end position="236"/>
    </location>
</feature>
<organism evidence="2 3">
    <name type="scientific">Tetraparma gracilis</name>
    <dbReference type="NCBI Taxonomy" id="2962635"/>
    <lineage>
        <taxon>Eukaryota</taxon>
        <taxon>Sar</taxon>
        <taxon>Stramenopiles</taxon>
        <taxon>Ochrophyta</taxon>
        <taxon>Bolidophyceae</taxon>
        <taxon>Parmales</taxon>
        <taxon>Triparmaceae</taxon>
        <taxon>Tetraparma</taxon>
    </lineage>
</organism>
<protein>
    <submittedName>
        <fullName evidence="2">Uncharacterized protein</fullName>
    </submittedName>
</protein>
<name>A0ABQ6NB19_9STRA</name>
<feature type="transmembrane region" description="Helical" evidence="1">
    <location>
        <begin position="242"/>
        <end position="262"/>
    </location>
</feature>
<evidence type="ECO:0000256" key="1">
    <source>
        <dbReference type="SAM" id="Phobius"/>
    </source>
</evidence>
<evidence type="ECO:0000313" key="2">
    <source>
        <dbReference type="EMBL" id="GMI53590.1"/>
    </source>
</evidence>
<reference evidence="2 3" key="1">
    <citation type="journal article" date="2023" name="Commun. Biol.">
        <title>Genome analysis of Parmales, the sister group of diatoms, reveals the evolutionary specialization of diatoms from phago-mixotrophs to photoautotrophs.</title>
        <authorList>
            <person name="Ban H."/>
            <person name="Sato S."/>
            <person name="Yoshikawa S."/>
            <person name="Yamada K."/>
            <person name="Nakamura Y."/>
            <person name="Ichinomiya M."/>
            <person name="Sato N."/>
            <person name="Blanc-Mathieu R."/>
            <person name="Endo H."/>
            <person name="Kuwata A."/>
            <person name="Ogata H."/>
        </authorList>
    </citation>
    <scope>NUCLEOTIDE SEQUENCE [LARGE SCALE GENOMIC DNA]</scope>
</reference>
<dbReference type="Proteomes" id="UP001165060">
    <property type="component" value="Unassembled WGS sequence"/>
</dbReference>
<proteinExistence type="predicted"/>
<comment type="caution">
    <text evidence="2">The sequence shown here is derived from an EMBL/GenBank/DDBJ whole genome shotgun (WGS) entry which is preliminary data.</text>
</comment>
<keyword evidence="1" id="KW-1133">Transmembrane helix</keyword>
<sequence>MPNSRITEGANKSACFRAFIIGAYDLPTLSFNPSGMPGSSPAASNQKASLPLVTCTISKTTVSTPSPKSKHPTNRSFRYDSAILFPNRCLSEVFSESAVFTVIQSGQELATVTVPISTLPIRSKSAASKEKEIIYTLTPSKNALAPSPEVSATATPPTLRLTITLTGELRSEVSTLSAAATSYFAAVDSACDAVTPYASKVKSALSTKYAIIPALPVVVGIACLTPVVAGVCIIGLPLFLPLFVVMIFISTFTAAGAFGLYLSTPSGRRRVSAVAGPTVDKLLSSSVGKQFLYSTGPRPSPVSLAEATIPMDMAGKLATSLLLDFIGSCSYLIPGAGEAFDVFWAPFQTICIQAMYDKGNPYIKYVSFAEEIIPFTDALPTASLGWLREFGPAIVLDLKERVEKGAIVVRRGGKEAEATKAA</sequence>
<accession>A0ABQ6NB19</accession>
<gene>
    <name evidence="2" type="ORF">TeGR_g7158</name>
</gene>
<keyword evidence="3" id="KW-1185">Reference proteome</keyword>
<dbReference type="EMBL" id="BRYB01006628">
    <property type="protein sequence ID" value="GMI53590.1"/>
    <property type="molecule type" value="Genomic_DNA"/>
</dbReference>
<evidence type="ECO:0000313" key="3">
    <source>
        <dbReference type="Proteomes" id="UP001165060"/>
    </source>
</evidence>
<keyword evidence="1" id="KW-0472">Membrane</keyword>
<keyword evidence="1" id="KW-0812">Transmembrane</keyword>